<evidence type="ECO:0000256" key="1">
    <source>
        <dbReference type="SAM" id="MobiDB-lite"/>
    </source>
</evidence>
<dbReference type="EMBL" id="JACEIK010003278">
    <property type="protein sequence ID" value="MCD9641095.1"/>
    <property type="molecule type" value="Genomic_DNA"/>
</dbReference>
<feature type="region of interest" description="Disordered" evidence="1">
    <location>
        <begin position="1"/>
        <end position="24"/>
    </location>
</feature>
<organism evidence="2 3">
    <name type="scientific">Datura stramonium</name>
    <name type="common">Jimsonweed</name>
    <name type="synonym">Common thornapple</name>
    <dbReference type="NCBI Taxonomy" id="4076"/>
    <lineage>
        <taxon>Eukaryota</taxon>
        <taxon>Viridiplantae</taxon>
        <taxon>Streptophyta</taxon>
        <taxon>Embryophyta</taxon>
        <taxon>Tracheophyta</taxon>
        <taxon>Spermatophyta</taxon>
        <taxon>Magnoliopsida</taxon>
        <taxon>eudicotyledons</taxon>
        <taxon>Gunneridae</taxon>
        <taxon>Pentapetalae</taxon>
        <taxon>asterids</taxon>
        <taxon>lamiids</taxon>
        <taxon>Solanales</taxon>
        <taxon>Solanaceae</taxon>
        <taxon>Solanoideae</taxon>
        <taxon>Datureae</taxon>
        <taxon>Datura</taxon>
    </lineage>
</organism>
<accession>A0ABS8V4I5</accession>
<feature type="compositionally biased region" description="Low complexity" evidence="1">
    <location>
        <begin position="1"/>
        <end position="16"/>
    </location>
</feature>
<evidence type="ECO:0000313" key="3">
    <source>
        <dbReference type="Proteomes" id="UP000823775"/>
    </source>
</evidence>
<dbReference type="Proteomes" id="UP000823775">
    <property type="component" value="Unassembled WGS sequence"/>
</dbReference>
<sequence>TGSHRSTRLGSSSTTTFTKIPSKKKEIGMEKMERITNVAFTSLSSRNTKRRKWWLIDHPQQKEKEFKVEEEHS</sequence>
<name>A0ABS8V4I5_DATST</name>
<evidence type="ECO:0000313" key="2">
    <source>
        <dbReference type="EMBL" id="MCD9641095.1"/>
    </source>
</evidence>
<reference evidence="2 3" key="1">
    <citation type="journal article" date="2021" name="BMC Genomics">
        <title>Datura genome reveals duplications of psychoactive alkaloid biosynthetic genes and high mutation rate following tissue culture.</title>
        <authorList>
            <person name="Rajewski A."/>
            <person name="Carter-House D."/>
            <person name="Stajich J."/>
            <person name="Litt A."/>
        </authorList>
    </citation>
    <scope>NUCLEOTIDE SEQUENCE [LARGE SCALE GENOMIC DNA]</scope>
    <source>
        <strain evidence="2">AR-01</strain>
    </source>
</reference>
<protein>
    <submittedName>
        <fullName evidence="2">Uncharacterized protein</fullName>
    </submittedName>
</protein>
<feature type="non-terminal residue" evidence="2">
    <location>
        <position position="73"/>
    </location>
</feature>
<keyword evidence="3" id="KW-1185">Reference proteome</keyword>
<feature type="non-terminal residue" evidence="2">
    <location>
        <position position="1"/>
    </location>
</feature>
<gene>
    <name evidence="2" type="ORF">HAX54_026968</name>
</gene>
<comment type="caution">
    <text evidence="2">The sequence shown here is derived from an EMBL/GenBank/DDBJ whole genome shotgun (WGS) entry which is preliminary data.</text>
</comment>
<proteinExistence type="predicted"/>